<proteinExistence type="inferred from homology"/>
<evidence type="ECO:0000259" key="12">
    <source>
        <dbReference type="PROSITE" id="PS50102"/>
    </source>
</evidence>
<dbReference type="GO" id="GO:0008380">
    <property type="term" value="P:RNA splicing"/>
    <property type="evidence" value="ECO:0007669"/>
    <property type="project" value="UniProtKB-KW"/>
</dbReference>
<organism evidence="13 14">
    <name type="scientific">Elsinoe australis</name>
    <dbReference type="NCBI Taxonomy" id="40998"/>
    <lineage>
        <taxon>Eukaryota</taxon>
        <taxon>Fungi</taxon>
        <taxon>Dikarya</taxon>
        <taxon>Ascomycota</taxon>
        <taxon>Pezizomycotina</taxon>
        <taxon>Dothideomycetes</taxon>
        <taxon>Dothideomycetidae</taxon>
        <taxon>Myriangiales</taxon>
        <taxon>Elsinoaceae</taxon>
        <taxon>Elsinoe</taxon>
    </lineage>
</organism>
<comment type="similarity">
    <text evidence="2">Belongs to the RRM U1 A/B'' family.</text>
</comment>
<dbReference type="InterPro" id="IPR012677">
    <property type="entry name" value="Nucleotide-bd_a/b_plait_sf"/>
</dbReference>
<sequence length="235" mass="26511">MDGRNGEDDEVPPNATVYVKNLDERVKIPTLVESLREVFAEYGNVIDIIAKKSLKRKGQAFIVFDSVDSAQNAIDEVNGFELFGKQMNCDFAKTRSDATVKREGNEEEFEQHKRQRITEKERKQAAAQAERKKRPAPDQLESEKPKQARVGVVPDEHLPPNTTLMVSGVPSNYSVEALSAIFSRFPDFKEYLEVPFRPGLGFVHYNDLSGAIMAKNATSNMQLGESKIKVTYQRK</sequence>
<dbReference type="SMART" id="SM00360">
    <property type="entry name" value="RRM"/>
    <property type="match status" value="2"/>
</dbReference>
<evidence type="ECO:0000256" key="5">
    <source>
        <dbReference type="ARBA" id="ARBA00022737"/>
    </source>
</evidence>
<dbReference type="AlphaFoldDB" id="A0A2P7YGK0"/>
<feature type="domain" description="RRM" evidence="12">
    <location>
        <begin position="15"/>
        <end position="94"/>
    </location>
</feature>
<dbReference type="GO" id="GO:0003723">
    <property type="term" value="F:RNA binding"/>
    <property type="evidence" value="ECO:0007669"/>
    <property type="project" value="UniProtKB-UniRule"/>
</dbReference>
<dbReference type="InterPro" id="IPR035979">
    <property type="entry name" value="RBD_domain_sf"/>
</dbReference>
<keyword evidence="7" id="KW-0508">mRNA splicing</keyword>
<evidence type="ECO:0000256" key="9">
    <source>
        <dbReference type="ARBA" id="ARBA00023274"/>
    </source>
</evidence>
<evidence type="ECO:0000256" key="6">
    <source>
        <dbReference type="ARBA" id="ARBA00022884"/>
    </source>
</evidence>
<dbReference type="Proteomes" id="UP000243723">
    <property type="component" value="Unassembled WGS sequence"/>
</dbReference>
<evidence type="ECO:0000256" key="1">
    <source>
        <dbReference type="ARBA" id="ARBA00004123"/>
    </source>
</evidence>
<keyword evidence="9" id="KW-0687">Ribonucleoprotein</keyword>
<dbReference type="SUPFAM" id="SSF54928">
    <property type="entry name" value="RNA-binding domain, RBD"/>
    <property type="match status" value="1"/>
</dbReference>
<dbReference type="GO" id="GO:0006397">
    <property type="term" value="P:mRNA processing"/>
    <property type="evidence" value="ECO:0007669"/>
    <property type="project" value="UniProtKB-KW"/>
</dbReference>
<dbReference type="FunFam" id="3.30.70.330:FF:000039">
    <property type="entry name" value="U1 small nuclear ribonucleoprotein A"/>
    <property type="match status" value="1"/>
</dbReference>
<keyword evidence="3" id="KW-0507">mRNA processing</keyword>
<keyword evidence="5" id="KW-0677">Repeat</keyword>
<dbReference type="Gene3D" id="3.30.70.330">
    <property type="match status" value="2"/>
</dbReference>
<dbReference type="Pfam" id="PF00076">
    <property type="entry name" value="RRM_1"/>
    <property type="match status" value="2"/>
</dbReference>
<dbReference type="CDD" id="cd12246">
    <property type="entry name" value="RRM1_U1A_like"/>
    <property type="match status" value="1"/>
</dbReference>
<keyword evidence="8" id="KW-0539">Nucleus</keyword>
<evidence type="ECO:0000256" key="2">
    <source>
        <dbReference type="ARBA" id="ARBA00007243"/>
    </source>
</evidence>
<reference evidence="13 14" key="1">
    <citation type="submission" date="2017-05" db="EMBL/GenBank/DDBJ databases">
        <title>Draft genome sequence of Elsinoe australis.</title>
        <authorList>
            <person name="Cheng Q."/>
        </authorList>
    </citation>
    <scope>NUCLEOTIDE SEQUENCE [LARGE SCALE GENOMIC DNA]</scope>
    <source>
        <strain evidence="13 14">NL1</strain>
    </source>
</reference>
<evidence type="ECO:0000256" key="7">
    <source>
        <dbReference type="ARBA" id="ARBA00023187"/>
    </source>
</evidence>
<comment type="subcellular location">
    <subcellularLocation>
        <location evidence="1">Nucleus</location>
    </subcellularLocation>
</comment>
<dbReference type="PROSITE" id="PS50102">
    <property type="entry name" value="RRM"/>
    <property type="match status" value="2"/>
</dbReference>
<evidence type="ECO:0000256" key="11">
    <source>
        <dbReference type="SAM" id="MobiDB-lite"/>
    </source>
</evidence>
<accession>A0A2P7YGK0</accession>
<evidence type="ECO:0000313" key="14">
    <source>
        <dbReference type="Proteomes" id="UP000243723"/>
    </source>
</evidence>
<dbReference type="STRING" id="40998.A0A2P7YGK0"/>
<dbReference type="FunFam" id="3.30.70.330:FF:000029">
    <property type="entry name" value="U2 small nuclear ribonucleoprotein B"/>
    <property type="match status" value="1"/>
</dbReference>
<evidence type="ECO:0000313" key="13">
    <source>
        <dbReference type="EMBL" id="PSK35090.1"/>
    </source>
</evidence>
<gene>
    <name evidence="13" type="ORF">B9Z65_1673</name>
</gene>
<evidence type="ECO:0000256" key="8">
    <source>
        <dbReference type="ARBA" id="ARBA00023242"/>
    </source>
</evidence>
<keyword evidence="4" id="KW-0747">Spliceosome</keyword>
<feature type="compositionally biased region" description="Basic and acidic residues" evidence="11">
    <location>
        <begin position="96"/>
        <end position="124"/>
    </location>
</feature>
<keyword evidence="14" id="KW-1185">Reference proteome</keyword>
<dbReference type="GO" id="GO:0030532">
    <property type="term" value="C:small nuclear ribonucleoprotein complex"/>
    <property type="evidence" value="ECO:0007669"/>
    <property type="project" value="UniProtKB-ARBA"/>
</dbReference>
<protein>
    <recommendedName>
        <fullName evidence="12">RRM domain-containing protein</fullName>
    </recommendedName>
</protein>
<evidence type="ECO:0000256" key="4">
    <source>
        <dbReference type="ARBA" id="ARBA00022728"/>
    </source>
</evidence>
<dbReference type="InterPro" id="IPR000504">
    <property type="entry name" value="RRM_dom"/>
</dbReference>
<dbReference type="OrthoDB" id="266020at2759"/>
<dbReference type="EMBL" id="NHZQ01000445">
    <property type="protein sequence ID" value="PSK35090.1"/>
    <property type="molecule type" value="Genomic_DNA"/>
</dbReference>
<evidence type="ECO:0000256" key="3">
    <source>
        <dbReference type="ARBA" id="ARBA00022664"/>
    </source>
</evidence>
<comment type="caution">
    <text evidence="13">The sequence shown here is derived from an EMBL/GenBank/DDBJ whole genome shotgun (WGS) entry which is preliminary data.</text>
</comment>
<evidence type="ECO:0000256" key="10">
    <source>
        <dbReference type="PROSITE-ProRule" id="PRU00176"/>
    </source>
</evidence>
<keyword evidence="6 10" id="KW-0694">RNA-binding</keyword>
<name>A0A2P7YGK0_9PEZI</name>
<feature type="domain" description="RRM" evidence="12">
    <location>
        <begin position="162"/>
        <end position="235"/>
    </location>
</feature>
<feature type="region of interest" description="Disordered" evidence="11">
    <location>
        <begin position="96"/>
        <end position="156"/>
    </location>
</feature>
<dbReference type="PANTHER" id="PTHR23189">
    <property type="entry name" value="RNA RECOGNITION MOTIF-CONTAINING"/>
    <property type="match status" value="1"/>
</dbReference>
<dbReference type="GO" id="GO:0005681">
    <property type="term" value="C:spliceosomal complex"/>
    <property type="evidence" value="ECO:0007669"/>
    <property type="project" value="UniProtKB-KW"/>
</dbReference>